<evidence type="ECO:0000313" key="3">
    <source>
        <dbReference type="Proteomes" id="UP000663838"/>
    </source>
</evidence>
<evidence type="ECO:0000313" key="2">
    <source>
        <dbReference type="EMBL" id="CAF4948742.1"/>
    </source>
</evidence>
<feature type="region of interest" description="Disordered" evidence="1">
    <location>
        <begin position="1"/>
        <end position="25"/>
    </location>
</feature>
<comment type="caution">
    <text evidence="2">The sequence shown here is derived from an EMBL/GenBank/DDBJ whole genome shotgun (WGS) entry which is preliminary data.</text>
</comment>
<feature type="non-terminal residue" evidence="2">
    <location>
        <position position="1"/>
    </location>
</feature>
<evidence type="ECO:0000256" key="1">
    <source>
        <dbReference type="SAM" id="MobiDB-lite"/>
    </source>
</evidence>
<name>A0A821Y5B9_9BILA</name>
<organism evidence="2 3">
    <name type="scientific">Rotaria socialis</name>
    <dbReference type="NCBI Taxonomy" id="392032"/>
    <lineage>
        <taxon>Eukaryota</taxon>
        <taxon>Metazoa</taxon>
        <taxon>Spiralia</taxon>
        <taxon>Gnathifera</taxon>
        <taxon>Rotifera</taxon>
        <taxon>Eurotatoria</taxon>
        <taxon>Bdelloidea</taxon>
        <taxon>Philodinida</taxon>
        <taxon>Philodinidae</taxon>
        <taxon>Rotaria</taxon>
    </lineage>
</organism>
<dbReference type="EMBL" id="CAJOBS010012446">
    <property type="protein sequence ID" value="CAF4948742.1"/>
    <property type="molecule type" value="Genomic_DNA"/>
</dbReference>
<reference evidence="2" key="1">
    <citation type="submission" date="2021-02" db="EMBL/GenBank/DDBJ databases">
        <authorList>
            <person name="Nowell W R."/>
        </authorList>
    </citation>
    <scope>NUCLEOTIDE SEQUENCE</scope>
</reference>
<sequence length="112" mass="12037">MYSTSGYTTQSTLSSSNPPTQTGTPTWTDDALYVSNSSAETVWLIGFVRVPKTATFTFILDTNGAAALFLSTNDDPTNKVLIASATNNHSPDILLNNNTNYYIFSVGSRTNG</sequence>
<dbReference type="Proteomes" id="UP000663838">
    <property type="component" value="Unassembled WGS sequence"/>
</dbReference>
<accession>A0A821Y5B9</accession>
<gene>
    <name evidence="2" type="ORF">TOA249_LOCUS33767</name>
</gene>
<dbReference type="AlphaFoldDB" id="A0A821Y5B9"/>
<proteinExistence type="predicted"/>
<evidence type="ECO:0008006" key="4">
    <source>
        <dbReference type="Google" id="ProtNLM"/>
    </source>
</evidence>
<protein>
    <recommendedName>
        <fullName evidence="4">PA14 domain-containing protein</fullName>
    </recommendedName>
</protein>